<proteinExistence type="predicted"/>
<sequence>MSSNELFELLYNEINLKNHFWWPNYGTFEVVVGAVLTQNTKWQNVESSLLNLKNKGVLSIEGILSLDDETLANLIKPSGFNNVKTKRLKNLLSAISLEFGDFENFKDSVDKEWLISQKGIGAESCSAILCYACERDEMVVDNYTIKIFNFLNYEFESYLEAQEWLCGVDFDMLSKKYDFKSLNELYCAYHGLFVEFGKEHIKGYKFSEHAKNLLAKLI</sequence>
<dbReference type="InterPro" id="IPR003265">
    <property type="entry name" value="HhH-GPD_domain"/>
</dbReference>
<reference evidence="6 7" key="1">
    <citation type="submission" date="2017-12" db="EMBL/GenBank/DDBJ databases">
        <title>Phylogenetic diversity of female urinary microbiome.</title>
        <authorList>
            <person name="Thomas-White K."/>
            <person name="Wolfe A.J."/>
        </authorList>
    </citation>
    <scope>NUCLEOTIDE SEQUENCE [LARGE SCALE GENOMIC DNA]</scope>
    <source>
        <strain evidence="6 7">UMB0112</strain>
    </source>
</reference>
<dbReference type="SMART" id="SM00478">
    <property type="entry name" value="ENDO3c"/>
    <property type="match status" value="1"/>
</dbReference>
<feature type="domain" description="HhH-GPD" evidence="5">
    <location>
        <begin position="36"/>
        <end position="199"/>
    </location>
</feature>
<evidence type="ECO:0000256" key="4">
    <source>
        <dbReference type="ARBA" id="ARBA00023014"/>
    </source>
</evidence>
<dbReference type="GO" id="GO:0046872">
    <property type="term" value="F:metal ion binding"/>
    <property type="evidence" value="ECO:0007669"/>
    <property type="project" value="UniProtKB-KW"/>
</dbReference>
<dbReference type="Proteomes" id="UP000234639">
    <property type="component" value="Unassembled WGS sequence"/>
</dbReference>
<dbReference type="GO" id="GO:0006284">
    <property type="term" value="P:base-excision repair"/>
    <property type="evidence" value="ECO:0007669"/>
    <property type="project" value="InterPro"/>
</dbReference>
<dbReference type="PANTHER" id="PTHR10359:SF19">
    <property type="entry name" value="DNA REPAIR GLYCOSYLASE MJ1434-RELATED"/>
    <property type="match status" value="1"/>
</dbReference>
<keyword evidence="6" id="KW-0255">Endonuclease</keyword>
<keyword evidence="2" id="KW-0479">Metal-binding</keyword>
<evidence type="ECO:0000259" key="5">
    <source>
        <dbReference type="SMART" id="SM00478"/>
    </source>
</evidence>
<evidence type="ECO:0000256" key="3">
    <source>
        <dbReference type="ARBA" id="ARBA00023004"/>
    </source>
</evidence>
<keyword evidence="6" id="KW-0378">Hydrolase</keyword>
<dbReference type="PIRSF" id="PIRSF001435">
    <property type="entry name" value="Nth"/>
    <property type="match status" value="1"/>
</dbReference>
<dbReference type="EMBL" id="PKHU01000001">
    <property type="protein sequence ID" value="PKZ30040.1"/>
    <property type="molecule type" value="Genomic_DNA"/>
</dbReference>
<dbReference type="Pfam" id="PF00730">
    <property type="entry name" value="HhH-GPD"/>
    <property type="match status" value="1"/>
</dbReference>
<gene>
    <name evidence="6" type="ORF">CYJ41_00955</name>
</gene>
<dbReference type="Gene3D" id="1.10.340.30">
    <property type="entry name" value="Hypothetical protein, domain 2"/>
    <property type="match status" value="1"/>
</dbReference>
<dbReference type="InterPro" id="IPR023170">
    <property type="entry name" value="HhH_base_excis_C"/>
</dbReference>
<dbReference type="PANTHER" id="PTHR10359">
    <property type="entry name" value="A/G-SPECIFIC ADENINE GLYCOSYLASE/ENDONUCLEASE III"/>
    <property type="match status" value="1"/>
</dbReference>
<dbReference type="InterPro" id="IPR011257">
    <property type="entry name" value="DNA_glycosylase"/>
</dbReference>
<dbReference type="CDD" id="cd00056">
    <property type="entry name" value="ENDO3c"/>
    <property type="match status" value="1"/>
</dbReference>
<dbReference type="RefSeq" id="WP_101636522.1">
    <property type="nucleotide sequence ID" value="NZ_JANQCS010000003.1"/>
</dbReference>
<dbReference type="GO" id="GO:0051539">
    <property type="term" value="F:4 iron, 4 sulfur cluster binding"/>
    <property type="evidence" value="ECO:0007669"/>
    <property type="project" value="UniProtKB-KW"/>
</dbReference>
<dbReference type="SUPFAM" id="SSF48150">
    <property type="entry name" value="DNA-glycosylase"/>
    <property type="match status" value="1"/>
</dbReference>
<dbReference type="GO" id="GO:0004519">
    <property type="term" value="F:endonuclease activity"/>
    <property type="evidence" value="ECO:0007669"/>
    <property type="project" value="UniProtKB-KW"/>
</dbReference>
<accession>A0A2I1NCE1</accession>
<comment type="caution">
    <text evidence="6">The sequence shown here is derived from an EMBL/GenBank/DDBJ whole genome shotgun (WGS) entry which is preliminary data.</text>
</comment>
<evidence type="ECO:0000313" key="6">
    <source>
        <dbReference type="EMBL" id="PKZ30040.1"/>
    </source>
</evidence>
<evidence type="ECO:0000313" key="7">
    <source>
        <dbReference type="Proteomes" id="UP000234639"/>
    </source>
</evidence>
<keyword evidence="3" id="KW-0408">Iron</keyword>
<evidence type="ECO:0000256" key="2">
    <source>
        <dbReference type="ARBA" id="ARBA00022723"/>
    </source>
</evidence>
<dbReference type="Gene3D" id="1.10.1670.10">
    <property type="entry name" value="Helix-hairpin-Helix base-excision DNA repair enzymes (C-terminal)"/>
    <property type="match status" value="1"/>
</dbReference>
<keyword evidence="1" id="KW-0004">4Fe-4S</keyword>
<keyword evidence="6" id="KW-0540">Nuclease</keyword>
<evidence type="ECO:0000256" key="1">
    <source>
        <dbReference type="ARBA" id="ARBA00022485"/>
    </source>
</evidence>
<protein>
    <submittedName>
        <fullName evidence="6">Endonuclease III</fullName>
    </submittedName>
</protein>
<dbReference type="NCBIfam" id="NF010494">
    <property type="entry name" value="PRK13913.1"/>
    <property type="match status" value="1"/>
</dbReference>
<organism evidence="6 7">
    <name type="scientific">Campylobacter ureolyticus</name>
    <dbReference type="NCBI Taxonomy" id="827"/>
    <lineage>
        <taxon>Bacteria</taxon>
        <taxon>Pseudomonadati</taxon>
        <taxon>Campylobacterota</taxon>
        <taxon>Epsilonproteobacteria</taxon>
        <taxon>Campylobacterales</taxon>
        <taxon>Campylobacteraceae</taxon>
        <taxon>Campylobacter</taxon>
    </lineage>
</organism>
<name>A0A2I1NCE1_9BACT</name>
<dbReference type="AlphaFoldDB" id="A0A2I1NCE1"/>
<keyword evidence="4" id="KW-0411">Iron-sulfur</keyword>